<accession>A0A3B0R0Y4</accession>
<organism evidence="1">
    <name type="scientific">hydrothermal vent metagenome</name>
    <dbReference type="NCBI Taxonomy" id="652676"/>
    <lineage>
        <taxon>unclassified sequences</taxon>
        <taxon>metagenomes</taxon>
        <taxon>ecological metagenomes</taxon>
    </lineage>
</organism>
<dbReference type="AlphaFoldDB" id="A0A3B0R0Y4"/>
<sequence length="438" mass="49489">MKKIFYIFLLVIFLPVFVSCSDRDESVMHDAVISPEKVEKPPVEKKAKEKVASKEDIEENLDETIVGGLKKNGQPLRVNMDTPRQGREILVVQGSSAYNLESWCGSSALVISSDKTGLELVDFNGKRTVLEAKNTYGFNGCTPDGKWVFFYDWNSRRIDKGRQVPEKDYGGEGGGWQGFVVDLYRYEVATGKRQKFAVVRDVGCMSSKVSPDGSKILLGCRHNSIIEMPEPKWEAVWLSTEWPLYDMRWFTDSSGIATVMVNNGYYLGLEVFGDEGWIGGLHLKNKAEYAYSLAMVDEGKVFYFLGSDGLWKYNREVSNITYYYRCEMKGKELSCEAIARLQEDRIGPYLAFLPSGAIIFMSKEDNCIARLRPGADEAECVVDMKDIGDDYDGIYLANNAVSPDGRWVVFTVGTNELVRIDETMSTYRQDLFVKELVN</sequence>
<protein>
    <submittedName>
        <fullName evidence="1">Uncharacterized protein</fullName>
    </submittedName>
</protein>
<dbReference type="PROSITE" id="PS51257">
    <property type="entry name" value="PROKAR_LIPOPROTEIN"/>
    <property type="match status" value="1"/>
</dbReference>
<proteinExistence type="predicted"/>
<name>A0A3B0R0Y4_9ZZZZ</name>
<reference evidence="1" key="1">
    <citation type="submission" date="2018-06" db="EMBL/GenBank/DDBJ databases">
        <authorList>
            <person name="Zhirakovskaya E."/>
        </authorList>
    </citation>
    <scope>NUCLEOTIDE SEQUENCE</scope>
</reference>
<evidence type="ECO:0000313" key="1">
    <source>
        <dbReference type="EMBL" id="VAV82876.1"/>
    </source>
</evidence>
<dbReference type="SUPFAM" id="SSF82171">
    <property type="entry name" value="DPP6 N-terminal domain-like"/>
    <property type="match status" value="1"/>
</dbReference>
<gene>
    <name evidence="1" type="ORF">MNBD_DELTA01-2057</name>
</gene>
<dbReference type="EMBL" id="UOEA01000032">
    <property type="protein sequence ID" value="VAV82876.1"/>
    <property type="molecule type" value="Genomic_DNA"/>
</dbReference>